<dbReference type="EMBL" id="JAMQYH010000003">
    <property type="protein sequence ID" value="KAJ1694895.1"/>
    <property type="molecule type" value="Genomic_DNA"/>
</dbReference>
<reference evidence="4" key="1">
    <citation type="journal article" date="2022" name="Cell">
        <title>Repeat-based holocentromeres influence genome architecture and karyotype evolution.</title>
        <authorList>
            <person name="Hofstatter P.G."/>
            <person name="Thangavel G."/>
            <person name="Lux T."/>
            <person name="Neumann P."/>
            <person name="Vondrak T."/>
            <person name="Novak P."/>
            <person name="Zhang M."/>
            <person name="Costa L."/>
            <person name="Castellani M."/>
            <person name="Scott A."/>
            <person name="Toegelov H."/>
            <person name="Fuchs J."/>
            <person name="Mata-Sucre Y."/>
            <person name="Dias Y."/>
            <person name="Vanzela A.L.L."/>
            <person name="Huettel B."/>
            <person name="Almeida C.C.S."/>
            <person name="Simkova H."/>
            <person name="Souza G."/>
            <person name="Pedrosa-Harand A."/>
            <person name="Macas J."/>
            <person name="Mayer K.F.X."/>
            <person name="Houben A."/>
            <person name="Marques A."/>
        </authorList>
    </citation>
    <scope>NUCLEOTIDE SEQUENCE</scope>
    <source>
        <strain evidence="4">RhyBre1mFocal</strain>
    </source>
</reference>
<dbReference type="AlphaFoldDB" id="A0A9Q0CJG0"/>
<dbReference type="OrthoDB" id="2305498at2759"/>
<proteinExistence type="predicted"/>
<organism evidence="4 5">
    <name type="scientific">Rhynchospora breviuscula</name>
    <dbReference type="NCBI Taxonomy" id="2022672"/>
    <lineage>
        <taxon>Eukaryota</taxon>
        <taxon>Viridiplantae</taxon>
        <taxon>Streptophyta</taxon>
        <taxon>Embryophyta</taxon>
        <taxon>Tracheophyta</taxon>
        <taxon>Spermatophyta</taxon>
        <taxon>Magnoliopsida</taxon>
        <taxon>Liliopsida</taxon>
        <taxon>Poales</taxon>
        <taxon>Cyperaceae</taxon>
        <taxon>Cyperoideae</taxon>
        <taxon>Rhynchosporeae</taxon>
        <taxon>Rhynchospora</taxon>
    </lineage>
</organism>
<dbReference type="PANTHER" id="PTHR47191:SF2">
    <property type="entry name" value="OS05G0170800 PROTEIN"/>
    <property type="match status" value="1"/>
</dbReference>
<dbReference type="InterPro" id="IPR001943">
    <property type="entry name" value="UVR_dom"/>
</dbReference>
<evidence type="ECO:0008006" key="6">
    <source>
        <dbReference type="Google" id="ProtNLM"/>
    </source>
</evidence>
<feature type="compositionally biased region" description="Low complexity" evidence="1">
    <location>
        <begin position="56"/>
        <end position="65"/>
    </location>
</feature>
<keyword evidence="5" id="KW-1185">Reference proteome</keyword>
<dbReference type="InterPro" id="IPR007474">
    <property type="entry name" value="ApaG_domain"/>
</dbReference>
<dbReference type="PANTHER" id="PTHR47191">
    <property type="entry name" value="OS05G0170800 PROTEIN"/>
    <property type="match status" value="1"/>
</dbReference>
<dbReference type="Gene3D" id="2.60.40.1470">
    <property type="entry name" value="ApaG domain"/>
    <property type="match status" value="1"/>
</dbReference>
<sequence>MNLDLLTKMKTAAVASPSSISSFLCRDWNGNGNGRLRMRSPMFVIRSATATPTRLNSNSDSNSNSETDETREEDQKRLSRSAASSSSFTFTYSLLKQQLAVATKFEDYKEAARLRDSLQTFEDEEPVLRLRKLLRKAVLEERFQDAAKYRDKLKEVAPHALLKCSSDATTLGIRVQVRSVYVESRSRPSEGQFFYAYRIRISNNSRRTVQLLRRHWIVNDGWGRVEHVWGTGVVGQQPIIPPGAAFEYSSACPLSTPNGRMEGDFEMKLLLHSNSDSDHGNGEIQNNNKKKMNMSTGTFNVAIAPFSLSVFGDDLSTSSTFLY</sequence>
<dbReference type="Proteomes" id="UP001151287">
    <property type="component" value="Unassembled WGS sequence"/>
</dbReference>
<comment type="caution">
    <text evidence="4">The sequence shown here is derived from an EMBL/GenBank/DDBJ whole genome shotgun (WGS) entry which is preliminary data.</text>
</comment>
<feature type="domain" description="ApaG" evidence="3">
    <location>
        <begin position="167"/>
        <end position="315"/>
    </location>
</feature>
<evidence type="ECO:0000313" key="4">
    <source>
        <dbReference type="EMBL" id="KAJ1694895.1"/>
    </source>
</evidence>
<dbReference type="SUPFAM" id="SSF110069">
    <property type="entry name" value="ApaG-like"/>
    <property type="match status" value="1"/>
</dbReference>
<protein>
    <recommendedName>
        <fullName evidence="6">Protein ApaG</fullName>
    </recommendedName>
</protein>
<dbReference type="InterPro" id="IPR050718">
    <property type="entry name" value="ApaG-like"/>
</dbReference>
<feature type="domain" description="UVR" evidence="2">
    <location>
        <begin position="124"/>
        <end position="159"/>
    </location>
</feature>
<dbReference type="PROSITE" id="PS51087">
    <property type="entry name" value="APAG"/>
    <property type="match status" value="1"/>
</dbReference>
<evidence type="ECO:0000313" key="5">
    <source>
        <dbReference type="Proteomes" id="UP001151287"/>
    </source>
</evidence>
<dbReference type="InterPro" id="IPR036767">
    <property type="entry name" value="ApaG_sf"/>
</dbReference>
<dbReference type="Pfam" id="PF04379">
    <property type="entry name" value="DUF525"/>
    <property type="match status" value="1"/>
</dbReference>
<feature type="region of interest" description="Disordered" evidence="1">
    <location>
        <begin position="49"/>
        <end position="80"/>
    </location>
</feature>
<evidence type="ECO:0000256" key="1">
    <source>
        <dbReference type="SAM" id="MobiDB-lite"/>
    </source>
</evidence>
<gene>
    <name evidence="4" type="ORF">LUZ63_011593</name>
</gene>
<dbReference type="PROSITE" id="PS50151">
    <property type="entry name" value="UVR"/>
    <property type="match status" value="1"/>
</dbReference>
<name>A0A9Q0CJG0_9POAL</name>
<evidence type="ECO:0000259" key="3">
    <source>
        <dbReference type="PROSITE" id="PS51087"/>
    </source>
</evidence>
<evidence type="ECO:0000259" key="2">
    <source>
        <dbReference type="PROSITE" id="PS50151"/>
    </source>
</evidence>
<accession>A0A9Q0CJG0</accession>
<dbReference type="NCBIfam" id="NF003967">
    <property type="entry name" value="PRK05461.1"/>
    <property type="match status" value="1"/>
</dbReference>